<protein>
    <recommendedName>
        <fullName evidence="5">Beta-N-acetylglucosaminidase</fullName>
    </recommendedName>
</protein>
<reference evidence="3" key="1">
    <citation type="submission" date="2023-07" db="EMBL/GenBank/DDBJ databases">
        <title>Sequencing the genomes of 1000 actinobacteria strains.</title>
        <authorList>
            <person name="Klenk H.-P."/>
        </authorList>
    </citation>
    <scope>NUCLEOTIDE SEQUENCE</scope>
    <source>
        <strain evidence="3">DSM 107476</strain>
    </source>
</reference>
<dbReference type="PROSITE" id="PS51257">
    <property type="entry name" value="PROKAR_LIPOPROTEIN"/>
    <property type="match status" value="1"/>
</dbReference>
<feature type="region of interest" description="Disordered" evidence="1">
    <location>
        <begin position="26"/>
        <end position="94"/>
    </location>
</feature>
<dbReference type="RefSeq" id="WP_290197729.1">
    <property type="nucleotide sequence ID" value="NZ_CP047654.1"/>
</dbReference>
<proteinExistence type="predicted"/>
<feature type="compositionally biased region" description="Polar residues" evidence="1">
    <location>
        <begin position="78"/>
        <end position="87"/>
    </location>
</feature>
<feature type="signal peptide" evidence="2">
    <location>
        <begin position="1"/>
        <end position="24"/>
    </location>
</feature>
<feature type="compositionally biased region" description="Low complexity" evidence="1">
    <location>
        <begin position="36"/>
        <end position="70"/>
    </location>
</feature>
<dbReference type="EMBL" id="JAVDXZ010000001">
    <property type="protein sequence ID" value="MDR7328729.1"/>
    <property type="molecule type" value="Genomic_DNA"/>
</dbReference>
<keyword evidence="4" id="KW-1185">Reference proteome</keyword>
<dbReference type="Proteomes" id="UP001180840">
    <property type="component" value="Unassembled WGS sequence"/>
</dbReference>
<feature type="chain" id="PRO_5047179306" description="Beta-N-acetylglucosaminidase" evidence="2">
    <location>
        <begin position="25"/>
        <end position="240"/>
    </location>
</feature>
<sequence>MSTPRPHRLLLAAGAALTALTLTACSGPGAEEETEAPVPATPSATSTPSTTSTGAPGTGTTASSAATSSDAAEESPRTSRNASSTPSEEVNEEVADVAERFSTLAPRSFFAEFDSCNATGLEGSFECSGPKVGQFQFFDSQSKAASTTQLLTELRSSRVVEDTGRKVVGWSTLGTTAVITVVDNELGLVAQQLVSSDLEDPEQRIYELGLADPPATASSTAPASKDREASFSTADERRQA</sequence>
<feature type="region of interest" description="Disordered" evidence="1">
    <location>
        <begin position="208"/>
        <end position="240"/>
    </location>
</feature>
<evidence type="ECO:0000313" key="4">
    <source>
        <dbReference type="Proteomes" id="UP001180840"/>
    </source>
</evidence>
<evidence type="ECO:0000256" key="1">
    <source>
        <dbReference type="SAM" id="MobiDB-lite"/>
    </source>
</evidence>
<organism evidence="3 4">
    <name type="scientific">Corynebacterium guangdongense</name>
    <dbReference type="NCBI Taxonomy" id="1783348"/>
    <lineage>
        <taxon>Bacteria</taxon>
        <taxon>Bacillati</taxon>
        <taxon>Actinomycetota</taxon>
        <taxon>Actinomycetes</taxon>
        <taxon>Mycobacteriales</taxon>
        <taxon>Corynebacteriaceae</taxon>
        <taxon>Corynebacterium</taxon>
    </lineage>
</organism>
<name>A0ABU1ZUW8_9CORY</name>
<feature type="compositionally biased region" description="Low complexity" evidence="1">
    <location>
        <begin position="213"/>
        <end position="223"/>
    </location>
</feature>
<accession>A0ABU1ZUW8</accession>
<evidence type="ECO:0000256" key="2">
    <source>
        <dbReference type="SAM" id="SignalP"/>
    </source>
</evidence>
<feature type="compositionally biased region" description="Basic and acidic residues" evidence="1">
    <location>
        <begin position="224"/>
        <end position="240"/>
    </location>
</feature>
<keyword evidence="2" id="KW-0732">Signal</keyword>
<evidence type="ECO:0008006" key="5">
    <source>
        <dbReference type="Google" id="ProtNLM"/>
    </source>
</evidence>
<comment type="caution">
    <text evidence="3">The sequence shown here is derived from an EMBL/GenBank/DDBJ whole genome shotgun (WGS) entry which is preliminary data.</text>
</comment>
<evidence type="ECO:0000313" key="3">
    <source>
        <dbReference type="EMBL" id="MDR7328729.1"/>
    </source>
</evidence>
<gene>
    <name evidence="3" type="ORF">J2S39_000405</name>
</gene>